<dbReference type="CDD" id="cd11010">
    <property type="entry name" value="S1-P1_nuclease"/>
    <property type="match status" value="1"/>
</dbReference>
<keyword evidence="7" id="KW-0325">Glycoprotein</keyword>
<dbReference type="InterPro" id="IPR008947">
    <property type="entry name" value="PLipase_C/P1_nuclease_dom_sf"/>
</dbReference>
<sequence length="361" mass="38753">MLQFLLTAANVNAWGIEGHAIVGSIAQSFLNPNAISYVNQILSANNGDMSAVASWADTFKFTSAGAFSKPLHFVDIQDSPPTSCGFDEVRDCTNAACINTAIQTYTDQLCDSTQNLDALKFLIHFFGDITQPLHNSYRDVGGNSDRVTYNGASTNLHHIWDSQMVIDRISANTDQATYVQSLVNRIQSGDYASVASSWISSQPYNAKSQYGNNLASIEYSKDSDKFDCSYVWKNYDADPSADLSGAYYNGAASIIDLQLAKGGYRLANQLNAAFDGCAGVTPQPPVVGPTPTDAPPVTTVPAPTQTPVSTCAHDKCVVGVRLARGCDPCVDQIIDDDAYCGRTRWAKTCVARVASVCGLTC</sequence>
<evidence type="ECO:0000256" key="5">
    <source>
        <dbReference type="ARBA" id="ARBA00022801"/>
    </source>
</evidence>
<name>A0AAD5UK13_9FUNG</name>
<dbReference type="GO" id="GO:0016788">
    <property type="term" value="F:hydrolase activity, acting on ester bonds"/>
    <property type="evidence" value="ECO:0007669"/>
    <property type="project" value="InterPro"/>
</dbReference>
<gene>
    <name evidence="8" type="ORF">HK103_001218</name>
</gene>
<keyword evidence="4" id="KW-0255">Endonuclease</keyword>
<evidence type="ECO:0000256" key="6">
    <source>
        <dbReference type="ARBA" id="ARBA00023157"/>
    </source>
</evidence>
<evidence type="ECO:0000256" key="1">
    <source>
        <dbReference type="ARBA" id="ARBA00009547"/>
    </source>
</evidence>
<protein>
    <submittedName>
        <fullName evidence="8">Uncharacterized protein</fullName>
    </submittedName>
</protein>
<dbReference type="PANTHER" id="PTHR33146">
    <property type="entry name" value="ENDONUCLEASE 4"/>
    <property type="match status" value="1"/>
</dbReference>
<dbReference type="Proteomes" id="UP001210925">
    <property type="component" value="Unassembled WGS sequence"/>
</dbReference>
<keyword evidence="3" id="KW-0479">Metal-binding</keyword>
<evidence type="ECO:0000256" key="7">
    <source>
        <dbReference type="ARBA" id="ARBA00023180"/>
    </source>
</evidence>
<proteinExistence type="inferred from homology"/>
<evidence type="ECO:0000256" key="2">
    <source>
        <dbReference type="ARBA" id="ARBA00022722"/>
    </source>
</evidence>
<evidence type="ECO:0000313" key="8">
    <source>
        <dbReference type="EMBL" id="KAJ3260142.1"/>
    </source>
</evidence>
<dbReference type="GO" id="GO:0003676">
    <property type="term" value="F:nucleic acid binding"/>
    <property type="evidence" value="ECO:0007669"/>
    <property type="project" value="InterPro"/>
</dbReference>
<dbReference type="Pfam" id="PF02265">
    <property type="entry name" value="S1-P1_nuclease"/>
    <property type="match status" value="1"/>
</dbReference>
<dbReference type="AlphaFoldDB" id="A0AAD5UK13"/>
<keyword evidence="5" id="KW-0378">Hydrolase</keyword>
<dbReference type="PANTHER" id="PTHR33146:SF26">
    <property type="entry name" value="ENDONUCLEASE 4"/>
    <property type="match status" value="1"/>
</dbReference>
<dbReference type="SUPFAM" id="SSF48537">
    <property type="entry name" value="Phospholipase C/P1 nuclease"/>
    <property type="match status" value="1"/>
</dbReference>
<dbReference type="GO" id="GO:0004519">
    <property type="term" value="F:endonuclease activity"/>
    <property type="evidence" value="ECO:0007669"/>
    <property type="project" value="UniProtKB-KW"/>
</dbReference>
<keyword evidence="6" id="KW-1015">Disulfide bond</keyword>
<dbReference type="EMBL" id="JADGKB010000013">
    <property type="protein sequence ID" value="KAJ3260142.1"/>
    <property type="molecule type" value="Genomic_DNA"/>
</dbReference>
<accession>A0AAD5UK13</accession>
<reference evidence="8" key="1">
    <citation type="submission" date="2020-05" db="EMBL/GenBank/DDBJ databases">
        <title>Phylogenomic resolution of chytrid fungi.</title>
        <authorList>
            <person name="Stajich J.E."/>
            <person name="Amses K."/>
            <person name="Simmons R."/>
            <person name="Seto K."/>
            <person name="Myers J."/>
            <person name="Bonds A."/>
            <person name="Quandt C.A."/>
            <person name="Barry K."/>
            <person name="Liu P."/>
            <person name="Grigoriev I."/>
            <person name="Longcore J.E."/>
            <person name="James T.Y."/>
        </authorList>
    </citation>
    <scope>NUCLEOTIDE SEQUENCE</scope>
    <source>
        <strain evidence="8">PLAUS21</strain>
    </source>
</reference>
<dbReference type="GO" id="GO:0006308">
    <property type="term" value="P:DNA catabolic process"/>
    <property type="evidence" value="ECO:0007669"/>
    <property type="project" value="InterPro"/>
</dbReference>
<keyword evidence="2" id="KW-0540">Nuclease</keyword>
<evidence type="ECO:0000256" key="4">
    <source>
        <dbReference type="ARBA" id="ARBA00022759"/>
    </source>
</evidence>
<dbReference type="InterPro" id="IPR003154">
    <property type="entry name" value="S1/P1nuclease"/>
</dbReference>
<evidence type="ECO:0000313" key="9">
    <source>
        <dbReference type="Proteomes" id="UP001210925"/>
    </source>
</evidence>
<organism evidence="8 9">
    <name type="scientific">Boothiomyces macroporosus</name>
    <dbReference type="NCBI Taxonomy" id="261099"/>
    <lineage>
        <taxon>Eukaryota</taxon>
        <taxon>Fungi</taxon>
        <taxon>Fungi incertae sedis</taxon>
        <taxon>Chytridiomycota</taxon>
        <taxon>Chytridiomycota incertae sedis</taxon>
        <taxon>Chytridiomycetes</taxon>
        <taxon>Rhizophydiales</taxon>
        <taxon>Terramycetaceae</taxon>
        <taxon>Boothiomyces</taxon>
    </lineage>
</organism>
<keyword evidence="9" id="KW-1185">Reference proteome</keyword>
<dbReference type="Gene3D" id="1.10.575.10">
    <property type="entry name" value="P1 Nuclease"/>
    <property type="match status" value="1"/>
</dbReference>
<comment type="similarity">
    <text evidence="1">Belongs to the nuclease type I family.</text>
</comment>
<evidence type="ECO:0000256" key="3">
    <source>
        <dbReference type="ARBA" id="ARBA00022723"/>
    </source>
</evidence>
<comment type="caution">
    <text evidence="8">The sequence shown here is derived from an EMBL/GenBank/DDBJ whole genome shotgun (WGS) entry which is preliminary data.</text>
</comment>
<dbReference type="GO" id="GO:0046872">
    <property type="term" value="F:metal ion binding"/>
    <property type="evidence" value="ECO:0007669"/>
    <property type="project" value="UniProtKB-KW"/>
</dbReference>